<reference evidence="2" key="1">
    <citation type="submission" date="2020-11" db="EMBL/GenBank/DDBJ databases">
        <authorList>
            <consortium name="DOE Joint Genome Institute"/>
            <person name="Ahrendt S."/>
            <person name="Riley R."/>
            <person name="Andreopoulos W."/>
            <person name="Labutti K."/>
            <person name="Pangilinan J."/>
            <person name="Ruiz-Duenas F.J."/>
            <person name="Barrasa J.M."/>
            <person name="Sanchez-Garcia M."/>
            <person name="Camarero S."/>
            <person name="Miyauchi S."/>
            <person name="Serrano A."/>
            <person name="Linde D."/>
            <person name="Babiker R."/>
            <person name="Drula E."/>
            <person name="Ayuso-Fernandez I."/>
            <person name="Pacheco R."/>
            <person name="Padilla G."/>
            <person name="Ferreira P."/>
            <person name="Barriuso J."/>
            <person name="Kellner H."/>
            <person name="Castanera R."/>
            <person name="Alfaro M."/>
            <person name="Ramirez L."/>
            <person name="Pisabarro A.G."/>
            <person name="Kuo A."/>
            <person name="Tritt A."/>
            <person name="Lipzen A."/>
            <person name="He G."/>
            <person name="Yan M."/>
            <person name="Ng V."/>
            <person name="Cullen D."/>
            <person name="Martin F."/>
            <person name="Rosso M.-N."/>
            <person name="Henrissat B."/>
            <person name="Hibbett D."/>
            <person name="Martinez A.T."/>
            <person name="Grigoriev I.V."/>
        </authorList>
    </citation>
    <scope>NUCLEOTIDE SEQUENCE</scope>
    <source>
        <strain evidence="2">ATCC 90797</strain>
    </source>
</reference>
<dbReference type="Proteomes" id="UP000807025">
    <property type="component" value="Unassembled WGS sequence"/>
</dbReference>
<sequence>MPSTMSGWRREDGDPEEASANYRPKSPTLPSTSNAKPHTHTPHELEIPRLTATFREPFHDRNDAPDACHGLDSVLPLPPRRVAHASHAMAPTPTRRPVVLAPKTTQKPIPTMPMAMAMAMAKVQAQRSWKGWDVEAAASSDSSANHNSCAKPMPNSRINKDRREEPRQRASPRSQNSWLRKRRNANANANEAVQGRVPMPMPSRARTPGTANTSAPRGTGMEDRPVRPLPARAQPQAQPQVRSQPQPSRETRPLSVKLRAQATPPARVQIYRSVQAPAQETSHDPRSQRTRSSDTHLNANKTRGSETRVHTEGPQVRMHVRAASPVGASRDRARTAGGGAPQGTGTGMGIGIGRGMGCQPVCTLPARASAQVQAQGQGRGQGQRTCHILAELHQPQVEPSVQVQTRARVHGTPHQRPARPPPPPPPPPQQQRRQQNLSLPAKAPATGPKNQLRVQVPHSPTFAFSFPRTVPRPAEAAAAATASTSTSGKGKGEGGGGWKGDGKAVAVPPVPARPRTPLFLPSNSSTPTTPMFPLTRAPASPEAISSC</sequence>
<gene>
    <name evidence="2" type="ORF">BDN71DRAFT_1594017</name>
</gene>
<feature type="compositionally biased region" description="Low complexity" evidence="1">
    <location>
        <begin position="229"/>
        <end position="248"/>
    </location>
</feature>
<dbReference type="EMBL" id="MU154717">
    <property type="protein sequence ID" value="KAF9488364.1"/>
    <property type="molecule type" value="Genomic_DNA"/>
</dbReference>
<organism evidence="2 3">
    <name type="scientific">Pleurotus eryngii</name>
    <name type="common">Boletus of the steppes</name>
    <dbReference type="NCBI Taxonomy" id="5323"/>
    <lineage>
        <taxon>Eukaryota</taxon>
        <taxon>Fungi</taxon>
        <taxon>Dikarya</taxon>
        <taxon>Basidiomycota</taxon>
        <taxon>Agaricomycotina</taxon>
        <taxon>Agaricomycetes</taxon>
        <taxon>Agaricomycetidae</taxon>
        <taxon>Agaricales</taxon>
        <taxon>Pleurotineae</taxon>
        <taxon>Pleurotaceae</taxon>
        <taxon>Pleurotus</taxon>
    </lineage>
</organism>
<evidence type="ECO:0000313" key="2">
    <source>
        <dbReference type="EMBL" id="KAF9488364.1"/>
    </source>
</evidence>
<proteinExistence type="predicted"/>
<feature type="compositionally biased region" description="Basic and acidic residues" evidence="1">
    <location>
        <begin position="281"/>
        <end position="294"/>
    </location>
</feature>
<feature type="compositionally biased region" description="Basic residues" evidence="1">
    <location>
        <begin position="407"/>
        <end position="417"/>
    </location>
</feature>
<evidence type="ECO:0000313" key="3">
    <source>
        <dbReference type="Proteomes" id="UP000807025"/>
    </source>
</evidence>
<feature type="compositionally biased region" description="Gly residues" evidence="1">
    <location>
        <begin position="336"/>
        <end position="347"/>
    </location>
</feature>
<accession>A0A9P6D966</accession>
<comment type="caution">
    <text evidence="2">The sequence shown here is derived from an EMBL/GenBank/DDBJ whole genome shotgun (WGS) entry which is preliminary data.</text>
</comment>
<feature type="non-terminal residue" evidence="2">
    <location>
        <position position="547"/>
    </location>
</feature>
<feature type="compositionally biased region" description="Basic and acidic residues" evidence="1">
    <location>
        <begin position="158"/>
        <end position="168"/>
    </location>
</feature>
<feature type="region of interest" description="Disordered" evidence="1">
    <location>
        <begin position="474"/>
        <end position="547"/>
    </location>
</feature>
<feature type="region of interest" description="Disordered" evidence="1">
    <location>
        <begin position="393"/>
        <end position="455"/>
    </location>
</feature>
<name>A0A9P6D966_PLEER</name>
<feature type="region of interest" description="Disordered" evidence="1">
    <location>
        <begin position="134"/>
        <end position="347"/>
    </location>
</feature>
<protein>
    <submittedName>
        <fullName evidence="2">Uncharacterized protein</fullName>
    </submittedName>
</protein>
<feature type="region of interest" description="Disordered" evidence="1">
    <location>
        <begin position="1"/>
        <end position="50"/>
    </location>
</feature>
<evidence type="ECO:0000256" key="1">
    <source>
        <dbReference type="SAM" id="MobiDB-lite"/>
    </source>
</evidence>
<feature type="compositionally biased region" description="Low complexity" evidence="1">
    <location>
        <begin position="136"/>
        <end position="150"/>
    </location>
</feature>
<keyword evidence="3" id="KW-1185">Reference proteome</keyword>
<feature type="compositionally biased region" description="Pro residues" evidence="1">
    <location>
        <begin position="418"/>
        <end position="429"/>
    </location>
</feature>
<dbReference type="AlphaFoldDB" id="A0A9P6D966"/>
<feature type="compositionally biased region" description="Low complexity" evidence="1">
    <location>
        <begin position="474"/>
        <end position="488"/>
    </location>
</feature>